<dbReference type="GO" id="GO:0010121">
    <property type="term" value="P:L-arginine catabolic process to proline via ornithine"/>
    <property type="evidence" value="ECO:0007669"/>
    <property type="project" value="TreeGrafter"/>
</dbReference>
<dbReference type="InterPro" id="IPR015424">
    <property type="entry name" value="PyrdxlP-dep_Trfase"/>
</dbReference>
<dbReference type="GO" id="GO:0030170">
    <property type="term" value="F:pyridoxal phosphate binding"/>
    <property type="evidence" value="ECO:0007669"/>
    <property type="project" value="InterPro"/>
</dbReference>
<dbReference type="SUPFAM" id="SSF53383">
    <property type="entry name" value="PLP-dependent transferases"/>
    <property type="match status" value="1"/>
</dbReference>
<evidence type="ECO:0000256" key="1">
    <source>
        <dbReference type="ARBA" id="ARBA00001933"/>
    </source>
</evidence>
<dbReference type="GO" id="GO:0004587">
    <property type="term" value="F:ornithine aminotransferase activity"/>
    <property type="evidence" value="ECO:0007669"/>
    <property type="project" value="UniProtKB-EC"/>
</dbReference>
<evidence type="ECO:0000256" key="4">
    <source>
        <dbReference type="SAM" id="MobiDB-lite"/>
    </source>
</evidence>
<dbReference type="Gene3D" id="3.90.1150.10">
    <property type="entry name" value="Aspartate Aminotransferase, domain 1"/>
    <property type="match status" value="1"/>
</dbReference>
<comment type="similarity">
    <text evidence="2 3">Belongs to the class-III pyridoxal-phosphate-dependent aminotransferase family.</text>
</comment>
<sequence>MLCFVSGQESMEGQTYDCLTFIDKFVGSIFVSLPLNLNVAYLTNYSVKLPRAILILKSSQVPKPQMHTFGGNPLASAVAAASLEVIRDERLAERSAKMGEEFRHQLNKVQQQFPNVIKEVRGKGLFNAVELNTKNLFPVSAYDICIKLKERGILAKPTHDTIVRLTPPLCMSLEELQEGSKALHDVLQIDLPEMQKSKPKTVPPTTSDVCDRCGRNSYDSS</sequence>
<evidence type="ECO:0000313" key="6">
    <source>
        <dbReference type="Proteomes" id="UP000306102"/>
    </source>
</evidence>
<dbReference type="EMBL" id="SDRB02010796">
    <property type="protein sequence ID" value="THG04274.1"/>
    <property type="molecule type" value="Genomic_DNA"/>
</dbReference>
<comment type="cofactor">
    <cofactor evidence="1 3">
        <name>pyridoxal 5'-phosphate</name>
        <dbReference type="ChEBI" id="CHEBI:597326"/>
    </cofactor>
</comment>
<dbReference type="EC" id="2.6.1.13" evidence="3"/>
<dbReference type="STRING" id="542762.A0A4S4DNT1"/>
<dbReference type="GO" id="GO:0019544">
    <property type="term" value="P:L-arginine catabolic process to L-glutamate"/>
    <property type="evidence" value="ECO:0007669"/>
    <property type="project" value="TreeGrafter"/>
</dbReference>
<feature type="region of interest" description="Disordered" evidence="4">
    <location>
        <begin position="194"/>
        <end position="221"/>
    </location>
</feature>
<dbReference type="FunFam" id="3.90.1150.10:FF:000152">
    <property type="entry name" value="Ornithine aminotransferase"/>
    <property type="match status" value="1"/>
</dbReference>
<proteinExistence type="inferred from homology"/>
<name>A0A4S4DNT1_CAMSN</name>
<reference evidence="5 6" key="1">
    <citation type="journal article" date="2018" name="Proc. Natl. Acad. Sci. U.S.A.">
        <title>Draft genome sequence of Camellia sinensis var. sinensis provides insights into the evolution of the tea genome and tea quality.</title>
        <authorList>
            <person name="Wei C."/>
            <person name="Yang H."/>
            <person name="Wang S."/>
            <person name="Zhao J."/>
            <person name="Liu C."/>
            <person name="Gao L."/>
            <person name="Xia E."/>
            <person name="Lu Y."/>
            <person name="Tai Y."/>
            <person name="She G."/>
            <person name="Sun J."/>
            <person name="Cao H."/>
            <person name="Tong W."/>
            <person name="Gao Q."/>
            <person name="Li Y."/>
            <person name="Deng W."/>
            <person name="Jiang X."/>
            <person name="Wang W."/>
            <person name="Chen Q."/>
            <person name="Zhang S."/>
            <person name="Li H."/>
            <person name="Wu J."/>
            <person name="Wang P."/>
            <person name="Li P."/>
            <person name="Shi C."/>
            <person name="Zheng F."/>
            <person name="Jian J."/>
            <person name="Huang B."/>
            <person name="Shan D."/>
            <person name="Shi M."/>
            <person name="Fang C."/>
            <person name="Yue Y."/>
            <person name="Li F."/>
            <person name="Li D."/>
            <person name="Wei S."/>
            <person name="Han B."/>
            <person name="Jiang C."/>
            <person name="Yin Y."/>
            <person name="Xia T."/>
            <person name="Zhang Z."/>
            <person name="Bennetzen J.L."/>
            <person name="Zhao S."/>
            <person name="Wan X."/>
        </authorList>
    </citation>
    <scope>NUCLEOTIDE SEQUENCE [LARGE SCALE GENOMIC DNA]</scope>
    <source>
        <strain evidence="6">cv. Shuchazao</strain>
        <tissue evidence="5">Leaf</tissue>
    </source>
</reference>
<protein>
    <recommendedName>
        <fullName evidence="3">Ornithine aminotransferase</fullName>
        <ecNumber evidence="3">2.6.1.13</ecNumber>
    </recommendedName>
</protein>
<comment type="pathway">
    <text evidence="3">Amino-acid biosynthesis; L-proline biosynthesis; L-glutamate 5-semialdehyde from L-ornithine: step 1/1.</text>
</comment>
<accession>A0A4S4DNT1</accession>
<dbReference type="InterPro" id="IPR015422">
    <property type="entry name" value="PyrdxlP-dep_Trfase_small"/>
</dbReference>
<dbReference type="PANTHER" id="PTHR11986:SF18">
    <property type="entry name" value="ORNITHINE AMINOTRANSFERASE, MITOCHONDRIAL"/>
    <property type="match status" value="1"/>
</dbReference>
<dbReference type="GO" id="GO:0005737">
    <property type="term" value="C:cytoplasm"/>
    <property type="evidence" value="ECO:0007669"/>
    <property type="project" value="TreeGrafter"/>
</dbReference>
<evidence type="ECO:0000256" key="3">
    <source>
        <dbReference type="RuleBase" id="RU365036"/>
    </source>
</evidence>
<evidence type="ECO:0000313" key="5">
    <source>
        <dbReference type="EMBL" id="THG04274.1"/>
    </source>
</evidence>
<organism evidence="5 6">
    <name type="scientific">Camellia sinensis var. sinensis</name>
    <name type="common">China tea</name>
    <dbReference type="NCBI Taxonomy" id="542762"/>
    <lineage>
        <taxon>Eukaryota</taxon>
        <taxon>Viridiplantae</taxon>
        <taxon>Streptophyta</taxon>
        <taxon>Embryophyta</taxon>
        <taxon>Tracheophyta</taxon>
        <taxon>Spermatophyta</taxon>
        <taxon>Magnoliopsida</taxon>
        <taxon>eudicotyledons</taxon>
        <taxon>Gunneridae</taxon>
        <taxon>Pentapetalae</taxon>
        <taxon>asterids</taxon>
        <taxon>Ericales</taxon>
        <taxon>Theaceae</taxon>
        <taxon>Camellia</taxon>
    </lineage>
</organism>
<comment type="catalytic activity">
    <reaction evidence="3">
        <text>a 2-oxocarboxylate + L-ornithine = L-glutamate 5-semialdehyde + an L-alpha-amino acid</text>
        <dbReference type="Rhea" id="RHEA:13877"/>
        <dbReference type="ChEBI" id="CHEBI:35179"/>
        <dbReference type="ChEBI" id="CHEBI:46911"/>
        <dbReference type="ChEBI" id="CHEBI:58066"/>
        <dbReference type="ChEBI" id="CHEBI:59869"/>
        <dbReference type="EC" id="2.6.1.13"/>
    </reaction>
</comment>
<keyword evidence="3" id="KW-0032">Aminotransferase</keyword>
<dbReference type="AlphaFoldDB" id="A0A4S4DNT1"/>
<keyword evidence="3" id="KW-0808">Transferase</keyword>
<dbReference type="Proteomes" id="UP000306102">
    <property type="component" value="Unassembled WGS sequence"/>
</dbReference>
<dbReference type="UniPathway" id="UPA00098">
    <property type="reaction ID" value="UER00358"/>
</dbReference>
<keyword evidence="6" id="KW-1185">Reference proteome</keyword>
<dbReference type="InterPro" id="IPR005814">
    <property type="entry name" value="Aminotrans_3"/>
</dbReference>
<dbReference type="PANTHER" id="PTHR11986">
    <property type="entry name" value="AMINOTRANSFERASE CLASS III"/>
    <property type="match status" value="1"/>
</dbReference>
<dbReference type="InterPro" id="IPR050103">
    <property type="entry name" value="Class-III_PLP-dep_AT"/>
</dbReference>
<evidence type="ECO:0000256" key="2">
    <source>
        <dbReference type="ARBA" id="ARBA00008954"/>
    </source>
</evidence>
<dbReference type="Pfam" id="PF00202">
    <property type="entry name" value="Aminotran_3"/>
    <property type="match status" value="1"/>
</dbReference>
<dbReference type="GO" id="GO:0055129">
    <property type="term" value="P:L-proline biosynthetic process"/>
    <property type="evidence" value="ECO:0007669"/>
    <property type="project" value="UniProtKB-UniPathway"/>
</dbReference>
<gene>
    <name evidence="5" type="ORF">TEA_030081</name>
</gene>
<dbReference type="GO" id="GO:0042802">
    <property type="term" value="F:identical protein binding"/>
    <property type="evidence" value="ECO:0007669"/>
    <property type="project" value="TreeGrafter"/>
</dbReference>
<comment type="caution">
    <text evidence="5">The sequence shown here is derived from an EMBL/GenBank/DDBJ whole genome shotgun (WGS) entry which is preliminary data.</text>
</comment>
<keyword evidence="3" id="KW-0663">Pyridoxal phosphate</keyword>